<feature type="domain" description="PPM-type phosphatase" evidence="1">
    <location>
        <begin position="3"/>
        <end position="243"/>
    </location>
</feature>
<sequence length="243" mass="26237">MEAWGLTDTGNVREENQDFYRMERLGPETLLAVVCDGMGGARAGNVASRLACEVFCGEVCRSLRDGMTEAEEQDVLCTAAKLANISVYEHAQLSDEFRGMGTTLVAALVRGLRVEIVNIGDSRAYHLGADGIRCVTVDHSLVELMVQRGELTHEQAKNHPSKNLITRAVGTEKQVAADVFSLTAEPGDCLLLCSDGLSNQMADQEILFEVVHGAQKADCCQRLLDIAKSRGAPDNVTSVLIAL</sequence>
<dbReference type="CDD" id="cd00143">
    <property type="entry name" value="PP2Cc"/>
    <property type="match status" value="1"/>
</dbReference>
<organism evidence="2 3">
    <name type="scientific">Faecousia intestinalis</name>
    <dbReference type="NCBI Taxonomy" id="3133167"/>
    <lineage>
        <taxon>Bacteria</taxon>
        <taxon>Bacillati</taxon>
        <taxon>Bacillota</taxon>
        <taxon>Clostridia</taxon>
        <taxon>Eubacteriales</taxon>
        <taxon>Oscillospiraceae</taxon>
        <taxon>Faecousia</taxon>
    </lineage>
</organism>
<dbReference type="PANTHER" id="PTHR47992">
    <property type="entry name" value="PROTEIN PHOSPHATASE"/>
    <property type="match status" value="1"/>
</dbReference>
<dbReference type="Pfam" id="PF13672">
    <property type="entry name" value="PP2C_2"/>
    <property type="match status" value="1"/>
</dbReference>
<name>A0ABV1G4Q8_9FIRM</name>
<dbReference type="InterPro" id="IPR001932">
    <property type="entry name" value="PPM-type_phosphatase-like_dom"/>
</dbReference>
<dbReference type="SMART" id="SM00331">
    <property type="entry name" value="PP2C_SIG"/>
    <property type="match status" value="1"/>
</dbReference>
<dbReference type="Gene3D" id="3.60.40.10">
    <property type="entry name" value="PPM-type phosphatase domain"/>
    <property type="match status" value="1"/>
</dbReference>
<protein>
    <submittedName>
        <fullName evidence="2">Stp1/IreP family PP2C-type Ser/Thr phosphatase</fullName>
    </submittedName>
</protein>
<reference evidence="2 3" key="1">
    <citation type="submission" date="2024-03" db="EMBL/GenBank/DDBJ databases">
        <title>Human intestinal bacterial collection.</title>
        <authorList>
            <person name="Pauvert C."/>
            <person name="Hitch T.C.A."/>
            <person name="Clavel T."/>
        </authorList>
    </citation>
    <scope>NUCLEOTIDE SEQUENCE [LARGE SCALE GENOMIC DNA]</scope>
    <source>
        <strain evidence="2 3">CLA-AA-H192</strain>
    </source>
</reference>
<evidence type="ECO:0000313" key="3">
    <source>
        <dbReference type="Proteomes" id="UP001491552"/>
    </source>
</evidence>
<keyword evidence="3" id="KW-1185">Reference proteome</keyword>
<evidence type="ECO:0000259" key="1">
    <source>
        <dbReference type="PROSITE" id="PS51746"/>
    </source>
</evidence>
<dbReference type="EMBL" id="JBBMFF010000152">
    <property type="protein sequence ID" value="MEQ2510394.1"/>
    <property type="molecule type" value="Genomic_DNA"/>
</dbReference>
<dbReference type="InterPro" id="IPR036457">
    <property type="entry name" value="PPM-type-like_dom_sf"/>
</dbReference>
<dbReference type="SUPFAM" id="SSF81606">
    <property type="entry name" value="PP2C-like"/>
    <property type="match status" value="1"/>
</dbReference>
<proteinExistence type="predicted"/>
<accession>A0ABV1G4Q8</accession>
<comment type="caution">
    <text evidence="2">The sequence shown here is derived from an EMBL/GenBank/DDBJ whole genome shotgun (WGS) entry which is preliminary data.</text>
</comment>
<gene>
    <name evidence="2" type="ORF">WMO66_03865</name>
</gene>
<dbReference type="Proteomes" id="UP001491552">
    <property type="component" value="Unassembled WGS sequence"/>
</dbReference>
<dbReference type="NCBIfam" id="NF033484">
    <property type="entry name" value="Stp1_PP2C_phos"/>
    <property type="match status" value="1"/>
</dbReference>
<evidence type="ECO:0000313" key="2">
    <source>
        <dbReference type="EMBL" id="MEQ2510394.1"/>
    </source>
</evidence>
<dbReference type="RefSeq" id="WP_349135066.1">
    <property type="nucleotide sequence ID" value="NZ_JBBMFF010000152.1"/>
</dbReference>
<dbReference type="PROSITE" id="PS51746">
    <property type="entry name" value="PPM_2"/>
    <property type="match status" value="1"/>
</dbReference>
<dbReference type="InterPro" id="IPR015655">
    <property type="entry name" value="PP2C"/>
</dbReference>
<dbReference type="SMART" id="SM00332">
    <property type="entry name" value="PP2Cc"/>
    <property type="match status" value="1"/>
</dbReference>